<keyword evidence="3" id="KW-1185">Reference proteome</keyword>
<dbReference type="AlphaFoldDB" id="A0A9P7A306"/>
<feature type="region of interest" description="Disordered" evidence="1">
    <location>
        <begin position="95"/>
        <end position="117"/>
    </location>
</feature>
<evidence type="ECO:0000313" key="2">
    <source>
        <dbReference type="EMBL" id="KAG1781326.1"/>
    </source>
</evidence>
<dbReference type="OrthoDB" id="2691369at2759"/>
<feature type="region of interest" description="Disordered" evidence="1">
    <location>
        <begin position="172"/>
        <end position="201"/>
    </location>
</feature>
<evidence type="ECO:0000256" key="1">
    <source>
        <dbReference type="SAM" id="MobiDB-lite"/>
    </source>
</evidence>
<comment type="caution">
    <text evidence="2">The sequence shown here is derived from an EMBL/GenBank/DDBJ whole genome shotgun (WGS) entry which is preliminary data.</text>
</comment>
<protein>
    <submittedName>
        <fullName evidence="2">Uncharacterized protein</fullName>
    </submittedName>
</protein>
<dbReference type="Proteomes" id="UP000714275">
    <property type="component" value="Unassembled WGS sequence"/>
</dbReference>
<reference evidence="2" key="1">
    <citation type="journal article" date="2020" name="New Phytol.">
        <title>Comparative genomics reveals dynamic genome evolution in host specialist ectomycorrhizal fungi.</title>
        <authorList>
            <person name="Lofgren L.A."/>
            <person name="Nguyen N.H."/>
            <person name="Vilgalys R."/>
            <person name="Ruytinx J."/>
            <person name="Liao H.L."/>
            <person name="Branco S."/>
            <person name="Kuo A."/>
            <person name="LaButti K."/>
            <person name="Lipzen A."/>
            <person name="Andreopoulos W."/>
            <person name="Pangilinan J."/>
            <person name="Riley R."/>
            <person name="Hundley H."/>
            <person name="Na H."/>
            <person name="Barry K."/>
            <person name="Grigoriev I.V."/>
            <person name="Stajich J.E."/>
            <person name="Kennedy P.G."/>
        </authorList>
    </citation>
    <scope>NUCLEOTIDE SEQUENCE</scope>
    <source>
        <strain evidence="2">DOB743</strain>
    </source>
</reference>
<gene>
    <name evidence="2" type="ORF">EV702DRAFT_1193506</name>
</gene>
<name>A0A9P7A306_9AGAM</name>
<dbReference type="EMBL" id="JABBWD010000006">
    <property type="protein sequence ID" value="KAG1781326.1"/>
    <property type="molecule type" value="Genomic_DNA"/>
</dbReference>
<organism evidence="2 3">
    <name type="scientific">Suillus placidus</name>
    <dbReference type="NCBI Taxonomy" id="48579"/>
    <lineage>
        <taxon>Eukaryota</taxon>
        <taxon>Fungi</taxon>
        <taxon>Dikarya</taxon>
        <taxon>Basidiomycota</taxon>
        <taxon>Agaricomycotina</taxon>
        <taxon>Agaricomycetes</taxon>
        <taxon>Agaricomycetidae</taxon>
        <taxon>Boletales</taxon>
        <taxon>Suillineae</taxon>
        <taxon>Suillaceae</taxon>
        <taxon>Suillus</taxon>
    </lineage>
</organism>
<accession>A0A9P7A306</accession>
<feature type="compositionally biased region" description="Polar residues" evidence="1">
    <location>
        <begin position="141"/>
        <end position="150"/>
    </location>
</feature>
<feature type="compositionally biased region" description="Basic and acidic residues" evidence="1">
    <location>
        <begin position="192"/>
        <end position="201"/>
    </location>
</feature>
<feature type="compositionally biased region" description="Acidic residues" evidence="1">
    <location>
        <begin position="107"/>
        <end position="117"/>
    </location>
</feature>
<proteinExistence type="predicted"/>
<sequence length="364" mass="40509">MPLETCEEQNAASAALAEWWGDFVPIDQWTPPRVRHQFQDLNFKRYDMSSETQIETLDSHHGDSTPDIYDWCFAGMEESIKELSSMFDVAWRQHAANGQAPTSESTHDDEEADELFDDGPSFDLGWNILPAASLDDVPTVDNRSTTSSASDGDEEGPAYDLGWGVQATAKLRSSSPLTPMPSSPAPMDLDYDDRRPSPKEEDLYNARPAEQSMLQENRRLKAIGNDMSDKHMHAIVENAVHGLNSSRVPAQILMENRHILGGFAEARNRVTEVGKPKPTITGSSLSDRTIDVYRADMQWEDYALVSLLCGGDYDIGRWNPALADNISKTVPDLNIWLSYLNPAISKPLVPIREPGVPHLAELQV</sequence>
<evidence type="ECO:0000313" key="3">
    <source>
        <dbReference type="Proteomes" id="UP000714275"/>
    </source>
</evidence>
<feature type="region of interest" description="Disordered" evidence="1">
    <location>
        <begin position="136"/>
        <end position="158"/>
    </location>
</feature>